<comment type="subcellular location">
    <subcellularLocation>
        <location evidence="1 10">Endoplasmic reticulum membrane</location>
        <topology evidence="1 10">Multi-pass membrane protein</topology>
    </subcellularLocation>
</comment>
<name>A0A0W0CFK0_CANGB</name>
<dbReference type="OrthoDB" id="9979195at2759"/>
<keyword evidence="5 10" id="KW-0256">Endoplasmic reticulum</keyword>
<evidence type="ECO:0000313" key="11">
    <source>
        <dbReference type="EMBL" id="KTA97276.1"/>
    </source>
</evidence>
<evidence type="ECO:0000256" key="7">
    <source>
        <dbReference type="ARBA" id="ARBA00023136"/>
    </source>
</evidence>
<evidence type="ECO:0000313" key="12">
    <source>
        <dbReference type="EMBL" id="KTB11037.1"/>
    </source>
</evidence>
<keyword evidence="6 10" id="KW-1133">Transmembrane helix</keyword>
<comment type="function">
    <text evidence="9 10">Intramembrane glycolipid transporter that operates in the biosynthetic pathway of dolichol-linked oligosaccharides, the glycan precursors employed in protein asparagine (N)-glycosylation. The sequential addition of sugars to dolichol pyrophosphate produces dolichol-linked oligosaccharides containing fourteen sugars, including two GlcNAcs, nine mannoses and three glucoses. Once assembled, the oligosaccharide is transferred from the lipid to nascent proteins by oligosaccharyltransferases. The assembly of dolichol-linked oligosaccharides begins on the cytosolic side of the endoplasmic reticulum membrane and finishes in its lumen. RFT1 could mediate the translocation of the cytosolically oriented intermediate DolPP-GlcNAc2Man5, produced by ALG11, into the ER lumen where dolichol-linked oligosaccharides assembly continues. However, the intramembrane lipid transporter activity could not be confirmed in vitro.</text>
</comment>
<dbReference type="VEuPathDB" id="FungiDB:CAGL0J04378g"/>
<keyword evidence="7 10" id="KW-0472">Membrane</keyword>
<keyword evidence="10" id="KW-0813">Transport</keyword>
<dbReference type="VEuPathDB" id="FungiDB:GWK60_J04191"/>
<evidence type="ECO:0000256" key="6">
    <source>
        <dbReference type="ARBA" id="ARBA00022989"/>
    </source>
</evidence>
<dbReference type="EMBL" id="LLZZ01000043">
    <property type="protein sequence ID" value="KTB11037.1"/>
    <property type="molecule type" value="Genomic_DNA"/>
</dbReference>
<dbReference type="VEuPathDB" id="FungiDB:GVI51_J04213"/>
<evidence type="ECO:0000256" key="8">
    <source>
        <dbReference type="ARBA" id="ARBA00044793"/>
    </source>
</evidence>
<dbReference type="GO" id="GO:0034202">
    <property type="term" value="F:glycolipid floppase activity"/>
    <property type="evidence" value="ECO:0007669"/>
    <property type="project" value="EnsemblFungi"/>
</dbReference>
<feature type="transmembrane region" description="Helical" evidence="10">
    <location>
        <begin position="205"/>
        <end position="227"/>
    </location>
</feature>
<feature type="transmembrane region" description="Helical" evidence="10">
    <location>
        <begin position="129"/>
        <end position="146"/>
    </location>
</feature>
<dbReference type="InterPro" id="IPR007594">
    <property type="entry name" value="RFT1"/>
</dbReference>
<feature type="transmembrane region" description="Helical" evidence="10">
    <location>
        <begin position="444"/>
        <end position="468"/>
    </location>
</feature>
<dbReference type="VEuPathDB" id="FungiDB:B1J91_J04378g"/>
<evidence type="ECO:0000313" key="13">
    <source>
        <dbReference type="Proteomes" id="UP000054886"/>
    </source>
</evidence>
<dbReference type="VEuPathDB" id="FungiDB:GW608_J04235"/>
<evidence type="ECO:0000256" key="1">
    <source>
        <dbReference type="ARBA" id="ARBA00004477"/>
    </source>
</evidence>
<protein>
    <recommendedName>
        <fullName evidence="8 10">Man(5)GlcNAc(2)-PP-dolichol translocation protein RFT1</fullName>
    </recommendedName>
</protein>
<accession>A0A0W0CFK0</accession>
<evidence type="ECO:0000256" key="9">
    <source>
        <dbReference type="ARBA" id="ARBA00045912"/>
    </source>
</evidence>
<feature type="transmembrane region" description="Helical" evidence="10">
    <location>
        <begin position="511"/>
        <end position="530"/>
    </location>
</feature>
<dbReference type="PANTHER" id="PTHR13117:SF5">
    <property type="entry name" value="PROTEIN RFT1 HOMOLOG"/>
    <property type="match status" value="1"/>
</dbReference>
<feature type="transmembrane region" description="Helical" evidence="10">
    <location>
        <begin position="480"/>
        <end position="505"/>
    </location>
</feature>
<feature type="transmembrane region" description="Helical" evidence="10">
    <location>
        <begin position="350"/>
        <end position="374"/>
    </location>
</feature>
<dbReference type="Pfam" id="PF04506">
    <property type="entry name" value="Rft-1"/>
    <property type="match status" value="1"/>
</dbReference>
<feature type="transmembrane region" description="Helical" evidence="10">
    <location>
        <begin position="43"/>
        <end position="61"/>
    </location>
</feature>
<feature type="transmembrane region" description="Helical" evidence="10">
    <location>
        <begin position="12"/>
        <end position="31"/>
    </location>
</feature>
<feature type="transmembrane region" description="Helical" evidence="10">
    <location>
        <begin position="386"/>
        <end position="408"/>
    </location>
</feature>
<comment type="pathway">
    <text evidence="2">Protein modification; protein glycosylation.</text>
</comment>
<proteinExistence type="inferred from homology"/>
<evidence type="ECO:0000256" key="3">
    <source>
        <dbReference type="ARBA" id="ARBA00010288"/>
    </source>
</evidence>
<feature type="transmembrane region" description="Helical" evidence="10">
    <location>
        <begin position="93"/>
        <end position="117"/>
    </location>
</feature>
<dbReference type="AlphaFoldDB" id="A0A0W0CFK0"/>
<comment type="caution">
    <text evidence="11">The sequence shown here is derived from an EMBL/GenBank/DDBJ whole genome shotgun (WGS) entry which is preliminary data.</text>
</comment>
<feature type="transmembrane region" description="Helical" evidence="10">
    <location>
        <begin position="166"/>
        <end position="185"/>
    </location>
</feature>
<evidence type="ECO:0000256" key="2">
    <source>
        <dbReference type="ARBA" id="ARBA00004922"/>
    </source>
</evidence>
<reference evidence="11 13" key="1">
    <citation type="submission" date="2015-10" db="EMBL/GenBank/DDBJ databases">
        <title>Draft genomes sequences of Candida glabrata isolates 1A, 1B, 2A, 2B, 3A and 3B.</title>
        <authorList>
            <person name="Haavelsrud O.E."/>
            <person name="Gaustad P."/>
        </authorList>
    </citation>
    <scope>NUCLEOTIDE SEQUENCE [LARGE SCALE GENOMIC DNA]</scope>
    <source>
        <strain evidence="11">910700640</strain>
    </source>
</reference>
<dbReference type="PANTHER" id="PTHR13117">
    <property type="entry name" value="ENDOPLASMIC RETICULUM MULTISPAN TRANSMEMBRANE PROTEIN-RELATED"/>
    <property type="match status" value="1"/>
</dbReference>
<dbReference type="Proteomes" id="UP000054886">
    <property type="component" value="Unassembled WGS sequence"/>
</dbReference>
<feature type="transmembrane region" description="Helical" evidence="10">
    <location>
        <begin position="420"/>
        <end position="438"/>
    </location>
</feature>
<keyword evidence="4 10" id="KW-0812">Transmembrane</keyword>
<evidence type="ECO:0000256" key="10">
    <source>
        <dbReference type="RuleBase" id="RU365067"/>
    </source>
</evidence>
<organism evidence="11 13">
    <name type="scientific">Candida glabrata</name>
    <name type="common">Yeast</name>
    <name type="synonym">Torulopsis glabrata</name>
    <dbReference type="NCBI Taxonomy" id="5478"/>
    <lineage>
        <taxon>Eukaryota</taxon>
        <taxon>Fungi</taxon>
        <taxon>Dikarya</taxon>
        <taxon>Ascomycota</taxon>
        <taxon>Saccharomycotina</taxon>
        <taxon>Saccharomycetes</taxon>
        <taxon>Saccharomycetales</taxon>
        <taxon>Saccharomycetaceae</taxon>
        <taxon>Nakaseomyces</taxon>
    </lineage>
</organism>
<dbReference type="GO" id="GO:0005789">
    <property type="term" value="C:endoplasmic reticulum membrane"/>
    <property type="evidence" value="ECO:0007669"/>
    <property type="project" value="UniProtKB-SubCell"/>
</dbReference>
<gene>
    <name evidence="12" type="ORF">AO440_002953</name>
    <name evidence="11" type="ORF">AO440_005328</name>
</gene>
<sequence length="551" mass="63155">MSGADILEKTTRGATFLMMGQLFSKIVTFLLNNTLVRYLSPRIFGITAFLEFIVGTVLFFSREAIRLSTQRIADGNDADNDHDHDRDDSALQVCVNFAMIPLFIGIPLSIGLIAWQYHNINGYFVTLPFFQWSVFAIWVGIILELVNEPLFVLNQHFLNYGARSRYESIAVTANCLVNFTVVYSYEKKLILTSYFDDSERFREGIAILAFALGKLAYAATLLMCYYYNYLMNFKSNKPFKLSLQKIKSKVNEKQTYYFRSDILEHFKKVYFQLCFKHLLTEGDKLIINTFCTVEEQGIYSLLSNYGSLITRLLFAPIEESLRLFLAVLLSKKDSKNLQLSMKVLVNLTKFYLYLSLLVMIFGPNNSSYLLQFLIGSKWSTNSVLHAIRVYCVYIPFLSFNGIFEAFLASVATGDQILRHSYFMMMCSFAFLINSWIFIEYLDLSVNGLIISNIINMSLRIIYSFSFIVKFYRELHTESSIFMNFTNFKATLGAAALVAILNWQMVGYVSSFNGFITSATLALILLSVILIKERATLNELIINRRAANMKSV</sequence>
<dbReference type="GO" id="GO:0006488">
    <property type="term" value="P:dolichol-linked oligosaccharide biosynthetic process"/>
    <property type="evidence" value="ECO:0007669"/>
    <property type="project" value="InterPro"/>
</dbReference>
<evidence type="ECO:0000256" key="5">
    <source>
        <dbReference type="ARBA" id="ARBA00022824"/>
    </source>
</evidence>
<dbReference type="EMBL" id="LLZZ01000162">
    <property type="protein sequence ID" value="KTA97276.1"/>
    <property type="molecule type" value="Genomic_DNA"/>
</dbReference>
<evidence type="ECO:0000256" key="4">
    <source>
        <dbReference type="ARBA" id="ARBA00022692"/>
    </source>
</evidence>
<comment type="similarity">
    <text evidence="3 10">Belongs to the RFT1 family.</text>
</comment>